<gene>
    <name evidence="3" type="ORF">V1264_016229</name>
</gene>
<feature type="compositionally biased region" description="Low complexity" evidence="1">
    <location>
        <begin position="61"/>
        <end position="100"/>
    </location>
</feature>
<feature type="region of interest" description="Disordered" evidence="1">
    <location>
        <begin position="38"/>
        <end position="117"/>
    </location>
</feature>
<sequence>MAPSRKLSLTSAVWICFCIGGVAFSFISAQGNNETTTEAAGATTTTGLPSTVNASDTTFNGTTQEVNATTTTEPTTGNDTTPFSNETTATTELPTTQNTTFNPNATTQEPGNGTTEVTSPIVTSPIVTSPSKTTTASPSDDDRKFDVASFFGGAATAVAFVILIFIAVKCYTHSKKTRYHAM</sequence>
<feature type="compositionally biased region" description="Low complexity" evidence="1">
    <location>
        <begin position="38"/>
        <end position="47"/>
    </location>
</feature>
<proteinExistence type="predicted"/>
<comment type="caution">
    <text evidence="3">The sequence shown here is derived from an EMBL/GenBank/DDBJ whole genome shotgun (WGS) entry which is preliminary data.</text>
</comment>
<dbReference type="EMBL" id="JBAMIC010000004">
    <property type="protein sequence ID" value="KAK7108494.1"/>
    <property type="molecule type" value="Genomic_DNA"/>
</dbReference>
<feature type="transmembrane region" description="Helical" evidence="2">
    <location>
        <begin position="147"/>
        <end position="168"/>
    </location>
</feature>
<accession>A0AAN9BNI4</accession>
<keyword evidence="2" id="KW-1133">Transmembrane helix</keyword>
<evidence type="ECO:0000313" key="3">
    <source>
        <dbReference type="EMBL" id="KAK7108494.1"/>
    </source>
</evidence>
<dbReference type="AlphaFoldDB" id="A0AAN9BNI4"/>
<evidence type="ECO:0000313" key="4">
    <source>
        <dbReference type="Proteomes" id="UP001374579"/>
    </source>
</evidence>
<feature type="compositionally biased region" description="Polar residues" evidence="1">
    <location>
        <begin position="48"/>
        <end position="60"/>
    </location>
</feature>
<keyword evidence="4" id="KW-1185">Reference proteome</keyword>
<feature type="transmembrane region" description="Helical" evidence="2">
    <location>
        <begin position="7"/>
        <end position="27"/>
    </location>
</feature>
<protein>
    <submittedName>
        <fullName evidence="3">Uncharacterized protein</fullName>
    </submittedName>
</protein>
<keyword evidence="2" id="KW-0472">Membrane</keyword>
<name>A0AAN9BNI4_9CAEN</name>
<feature type="compositionally biased region" description="Polar residues" evidence="1">
    <location>
        <begin position="101"/>
        <end position="117"/>
    </location>
</feature>
<dbReference type="Proteomes" id="UP001374579">
    <property type="component" value="Unassembled WGS sequence"/>
</dbReference>
<evidence type="ECO:0000256" key="1">
    <source>
        <dbReference type="SAM" id="MobiDB-lite"/>
    </source>
</evidence>
<keyword evidence="2" id="KW-0812">Transmembrane</keyword>
<reference evidence="3 4" key="1">
    <citation type="submission" date="2024-02" db="EMBL/GenBank/DDBJ databases">
        <title>Chromosome-scale genome assembly of the rough periwinkle Littorina saxatilis.</title>
        <authorList>
            <person name="De Jode A."/>
            <person name="Faria R."/>
            <person name="Formenti G."/>
            <person name="Sims Y."/>
            <person name="Smith T.P."/>
            <person name="Tracey A."/>
            <person name="Wood J.M.D."/>
            <person name="Zagrodzka Z.B."/>
            <person name="Johannesson K."/>
            <person name="Butlin R.K."/>
            <person name="Leder E.H."/>
        </authorList>
    </citation>
    <scope>NUCLEOTIDE SEQUENCE [LARGE SCALE GENOMIC DNA]</scope>
    <source>
        <strain evidence="3">Snail1</strain>
        <tissue evidence="3">Muscle</tissue>
    </source>
</reference>
<organism evidence="3 4">
    <name type="scientific">Littorina saxatilis</name>
    <dbReference type="NCBI Taxonomy" id="31220"/>
    <lineage>
        <taxon>Eukaryota</taxon>
        <taxon>Metazoa</taxon>
        <taxon>Spiralia</taxon>
        <taxon>Lophotrochozoa</taxon>
        <taxon>Mollusca</taxon>
        <taxon>Gastropoda</taxon>
        <taxon>Caenogastropoda</taxon>
        <taxon>Littorinimorpha</taxon>
        <taxon>Littorinoidea</taxon>
        <taxon>Littorinidae</taxon>
        <taxon>Littorina</taxon>
    </lineage>
</organism>
<evidence type="ECO:0000256" key="2">
    <source>
        <dbReference type="SAM" id="Phobius"/>
    </source>
</evidence>